<proteinExistence type="predicted"/>
<dbReference type="OMA" id="IREPQAW"/>
<dbReference type="InterPro" id="IPR036397">
    <property type="entry name" value="RNaseH_sf"/>
</dbReference>
<dbReference type="EnsemblPlants" id="Bo9g137120.1">
    <property type="protein sequence ID" value="Bo9g137120.1"/>
    <property type="gene ID" value="Bo9g137120"/>
</dbReference>
<dbReference type="PANTHER" id="PTHR47074:SF11">
    <property type="entry name" value="REVERSE TRANSCRIPTASE-LIKE PROTEIN"/>
    <property type="match status" value="1"/>
</dbReference>
<dbReference type="InterPro" id="IPR052929">
    <property type="entry name" value="RNase_H-like_EbsB-rel"/>
</dbReference>
<dbReference type="GO" id="GO:0004523">
    <property type="term" value="F:RNA-DNA hybrid ribonuclease activity"/>
    <property type="evidence" value="ECO:0007669"/>
    <property type="project" value="InterPro"/>
</dbReference>
<dbReference type="eggNOG" id="KOG1075">
    <property type="taxonomic scope" value="Eukaryota"/>
</dbReference>
<accession>A0A0D3ECP4</accession>
<dbReference type="HOGENOM" id="CLU_147628_1_0_1"/>
<dbReference type="InterPro" id="IPR044730">
    <property type="entry name" value="RNase_H-like_dom_plant"/>
</dbReference>
<evidence type="ECO:0000313" key="2">
    <source>
        <dbReference type="EnsemblPlants" id="Bo9g137120.1"/>
    </source>
</evidence>
<name>A0A0D3ECP4_BRAOL</name>
<dbReference type="SUPFAM" id="SSF53098">
    <property type="entry name" value="Ribonuclease H-like"/>
    <property type="match status" value="1"/>
</dbReference>
<evidence type="ECO:0000313" key="3">
    <source>
        <dbReference type="Proteomes" id="UP000032141"/>
    </source>
</evidence>
<dbReference type="GO" id="GO:0003676">
    <property type="term" value="F:nucleic acid binding"/>
    <property type="evidence" value="ECO:0007669"/>
    <property type="project" value="InterPro"/>
</dbReference>
<evidence type="ECO:0000259" key="1">
    <source>
        <dbReference type="Pfam" id="PF13456"/>
    </source>
</evidence>
<dbReference type="Proteomes" id="UP000032141">
    <property type="component" value="Chromosome C9"/>
</dbReference>
<dbReference type="InterPro" id="IPR012337">
    <property type="entry name" value="RNaseH-like_sf"/>
</dbReference>
<dbReference type="CDD" id="cd06222">
    <property type="entry name" value="RNase_H_like"/>
    <property type="match status" value="1"/>
</dbReference>
<dbReference type="Pfam" id="PF13456">
    <property type="entry name" value="RVT_3"/>
    <property type="match status" value="1"/>
</dbReference>
<sequence length="146" mass="16673">MVDGSWTSMAQFSGCGWVWKDSLGHTQLMGMRNLSRRETSLHSEVEALRWAMESMLLHSSCQSFGTDCKDLIAMIREPQAWPSFAAELEAIKTLQLCFREFKISHIPRAQNRISDSLAKSARSFYRKLCYIGCSIPVWLPRPSQVL</sequence>
<dbReference type="PANTHER" id="PTHR47074">
    <property type="entry name" value="BNAC02G40300D PROTEIN"/>
    <property type="match status" value="1"/>
</dbReference>
<dbReference type="Gene3D" id="3.30.420.10">
    <property type="entry name" value="Ribonuclease H-like superfamily/Ribonuclease H"/>
    <property type="match status" value="1"/>
</dbReference>
<keyword evidence="3" id="KW-1185">Reference proteome</keyword>
<reference evidence="2 3" key="1">
    <citation type="journal article" date="2014" name="Genome Biol.">
        <title>Transcriptome and methylome profiling reveals relics of genome dominance in the mesopolyploid Brassica oleracea.</title>
        <authorList>
            <person name="Parkin I.A."/>
            <person name="Koh C."/>
            <person name="Tang H."/>
            <person name="Robinson S.J."/>
            <person name="Kagale S."/>
            <person name="Clarke W.E."/>
            <person name="Town C.D."/>
            <person name="Nixon J."/>
            <person name="Krishnakumar V."/>
            <person name="Bidwell S.L."/>
            <person name="Denoeud F."/>
            <person name="Belcram H."/>
            <person name="Links M.G."/>
            <person name="Just J."/>
            <person name="Clarke C."/>
            <person name="Bender T."/>
            <person name="Huebert T."/>
            <person name="Mason A.S."/>
            <person name="Pires J.C."/>
            <person name="Barker G."/>
            <person name="Moore J."/>
            <person name="Walley P.G."/>
            <person name="Manoli S."/>
            <person name="Batley J."/>
            <person name="Edwards D."/>
            <person name="Nelson M.N."/>
            <person name="Wang X."/>
            <person name="Paterson A.H."/>
            <person name="King G."/>
            <person name="Bancroft I."/>
            <person name="Chalhoub B."/>
            <person name="Sharpe A.G."/>
        </authorList>
    </citation>
    <scope>NUCLEOTIDE SEQUENCE</scope>
    <source>
        <strain evidence="2 3">cv. TO1000</strain>
    </source>
</reference>
<dbReference type="InterPro" id="IPR002156">
    <property type="entry name" value="RNaseH_domain"/>
</dbReference>
<organism evidence="2 3">
    <name type="scientific">Brassica oleracea var. oleracea</name>
    <dbReference type="NCBI Taxonomy" id="109376"/>
    <lineage>
        <taxon>Eukaryota</taxon>
        <taxon>Viridiplantae</taxon>
        <taxon>Streptophyta</taxon>
        <taxon>Embryophyta</taxon>
        <taxon>Tracheophyta</taxon>
        <taxon>Spermatophyta</taxon>
        <taxon>Magnoliopsida</taxon>
        <taxon>eudicotyledons</taxon>
        <taxon>Gunneridae</taxon>
        <taxon>Pentapetalae</taxon>
        <taxon>rosids</taxon>
        <taxon>malvids</taxon>
        <taxon>Brassicales</taxon>
        <taxon>Brassicaceae</taxon>
        <taxon>Brassiceae</taxon>
        <taxon>Brassica</taxon>
    </lineage>
</organism>
<dbReference type="AlphaFoldDB" id="A0A0D3ECP4"/>
<protein>
    <recommendedName>
        <fullName evidence="1">RNase H type-1 domain-containing protein</fullName>
    </recommendedName>
</protein>
<dbReference type="Gramene" id="Bo9g137120.1">
    <property type="protein sequence ID" value="Bo9g137120.1"/>
    <property type="gene ID" value="Bo9g137120"/>
</dbReference>
<reference evidence="2" key="2">
    <citation type="submission" date="2015-03" db="UniProtKB">
        <authorList>
            <consortium name="EnsemblPlants"/>
        </authorList>
    </citation>
    <scope>IDENTIFICATION</scope>
</reference>
<feature type="domain" description="RNase H type-1" evidence="1">
    <location>
        <begin position="2"/>
        <end position="121"/>
    </location>
</feature>